<feature type="transmembrane region" description="Helical" evidence="1">
    <location>
        <begin position="30"/>
        <end position="50"/>
    </location>
</feature>
<dbReference type="AlphaFoldDB" id="A0A4R3V535"/>
<evidence type="ECO:0000256" key="1">
    <source>
        <dbReference type="SAM" id="Phobius"/>
    </source>
</evidence>
<evidence type="ECO:0000313" key="3">
    <source>
        <dbReference type="Proteomes" id="UP000294692"/>
    </source>
</evidence>
<name>A0A4R3V535_9BURK</name>
<feature type="transmembrane region" description="Helical" evidence="1">
    <location>
        <begin position="71"/>
        <end position="91"/>
    </location>
</feature>
<feature type="transmembrane region" description="Helical" evidence="1">
    <location>
        <begin position="97"/>
        <end position="115"/>
    </location>
</feature>
<keyword evidence="1" id="KW-0812">Transmembrane</keyword>
<accession>A0A4R3V535</accession>
<protein>
    <submittedName>
        <fullName evidence="2">Uncharacterized protein DUF1404</fullName>
    </submittedName>
</protein>
<keyword evidence="1" id="KW-0472">Membrane</keyword>
<dbReference type="OrthoDB" id="2388670at2"/>
<dbReference type="Proteomes" id="UP000294692">
    <property type="component" value="Unassembled WGS sequence"/>
</dbReference>
<dbReference type="RefSeq" id="WP_132477083.1">
    <property type="nucleotide sequence ID" value="NZ_JBHRVM010000001.1"/>
</dbReference>
<keyword evidence="3" id="KW-1185">Reference proteome</keyword>
<dbReference type="Pfam" id="PF07185">
    <property type="entry name" value="DUF1404"/>
    <property type="match status" value="1"/>
</dbReference>
<feature type="transmembrane region" description="Helical" evidence="1">
    <location>
        <begin position="122"/>
        <end position="143"/>
    </location>
</feature>
<organism evidence="2 3">
    <name type="scientific">Paracandidimonas soli</name>
    <dbReference type="NCBI Taxonomy" id="1917182"/>
    <lineage>
        <taxon>Bacteria</taxon>
        <taxon>Pseudomonadati</taxon>
        <taxon>Pseudomonadota</taxon>
        <taxon>Betaproteobacteria</taxon>
        <taxon>Burkholderiales</taxon>
        <taxon>Alcaligenaceae</taxon>
        <taxon>Paracandidimonas</taxon>
    </lineage>
</organism>
<reference evidence="2 3" key="1">
    <citation type="submission" date="2019-03" db="EMBL/GenBank/DDBJ databases">
        <title>Genomic Encyclopedia of Type Strains, Phase IV (KMG-IV): sequencing the most valuable type-strain genomes for metagenomic binning, comparative biology and taxonomic classification.</title>
        <authorList>
            <person name="Goeker M."/>
        </authorList>
    </citation>
    <scope>NUCLEOTIDE SEQUENCE [LARGE SCALE GENOMIC DNA]</scope>
    <source>
        <strain evidence="2 3">DSM 100048</strain>
    </source>
</reference>
<dbReference type="EMBL" id="SMBX01000005">
    <property type="protein sequence ID" value="TCU98418.1"/>
    <property type="molecule type" value="Genomic_DNA"/>
</dbReference>
<feature type="transmembrane region" description="Helical" evidence="1">
    <location>
        <begin position="158"/>
        <end position="180"/>
    </location>
</feature>
<dbReference type="InterPro" id="IPR009844">
    <property type="entry name" value="DUF1404"/>
</dbReference>
<proteinExistence type="predicted"/>
<gene>
    <name evidence="2" type="ORF">EV686_105115</name>
</gene>
<comment type="caution">
    <text evidence="2">The sequence shown here is derived from an EMBL/GenBank/DDBJ whole genome shotgun (WGS) entry which is preliminary data.</text>
</comment>
<keyword evidence="1" id="KW-1133">Transmembrane helix</keyword>
<evidence type="ECO:0000313" key="2">
    <source>
        <dbReference type="EMBL" id="TCU98418.1"/>
    </source>
</evidence>
<sequence length="200" mass="21872">MKTARLPHLALPTGLLLALALLRPWLEASMALHMALEIPALFLAGWLFSLHVRPDARQAFSAWNQAGLANLMLSSLCLMCWMLPVVFDAAVLDWRVAMLKVASLLLAGGLAGWAWPRLHPIVRFAFVLNLSGMNILMGVLYLTAPQQLCSAYQSNEQVLAGIALLAWGAGILFIFLAWWLRKLAQSSLPSGTTTTPTNEP</sequence>